<dbReference type="AlphaFoldDB" id="U9T9J1"/>
<sequence>MNIATHKLVQTLLPFTYLKKGSLLLSPPPLLFPLLITPDPDPLPNPVPAPPVLPPPPLASEKENKRFIKKIIKIHYSKNSISSQDLSTAFKCEETSRLSYNAAERKR</sequence>
<organism evidence="1">
    <name type="scientific">Rhizophagus irregularis (strain DAOM 181602 / DAOM 197198 / MUCL 43194)</name>
    <name type="common">Arbuscular mycorrhizal fungus</name>
    <name type="synonym">Glomus intraradices</name>
    <dbReference type="NCBI Taxonomy" id="747089"/>
    <lineage>
        <taxon>Eukaryota</taxon>
        <taxon>Fungi</taxon>
        <taxon>Fungi incertae sedis</taxon>
        <taxon>Mucoromycota</taxon>
        <taxon>Glomeromycotina</taxon>
        <taxon>Glomeromycetes</taxon>
        <taxon>Glomerales</taxon>
        <taxon>Glomeraceae</taxon>
        <taxon>Rhizophagus</taxon>
    </lineage>
</organism>
<proteinExistence type="predicted"/>
<dbReference type="EMBL" id="KI294606">
    <property type="protein sequence ID" value="ESA04067.1"/>
    <property type="molecule type" value="Genomic_DNA"/>
</dbReference>
<name>U9T9J1_RHIID</name>
<gene>
    <name evidence="1" type="ORF">GLOINDRAFT_4955</name>
</gene>
<accession>U9T9J1</accession>
<reference evidence="1" key="1">
    <citation type="submission" date="2013-07" db="EMBL/GenBank/DDBJ databases">
        <title>The genome of an arbuscular mycorrhizal fungus provides insights into the evolution of the oldest plant symbiosis.</title>
        <authorList>
            <consortium name="DOE Joint Genome Institute"/>
            <person name="Tisserant E."/>
            <person name="Malbreil M."/>
            <person name="Kuo A."/>
            <person name="Kohler A."/>
            <person name="Symeonidi A."/>
            <person name="Balestrini R."/>
            <person name="Charron P."/>
            <person name="Duensing N."/>
            <person name="Frei-dit-Frey N."/>
            <person name="Gianinazzi-Pearson V."/>
            <person name="Gilbert B."/>
            <person name="Handa Y."/>
            <person name="Hijri M."/>
            <person name="Kaul R."/>
            <person name="Kawaguchi M."/>
            <person name="Krajinski F."/>
            <person name="Lammers P."/>
            <person name="Lapierre D."/>
            <person name="Masclaux F.G."/>
            <person name="Murat C."/>
            <person name="Morin E."/>
            <person name="Ndikumana S."/>
            <person name="Pagni M."/>
            <person name="Petitpierre D."/>
            <person name="Requena N."/>
            <person name="Rosikiewicz P."/>
            <person name="Riley R."/>
            <person name="Saito K."/>
            <person name="San Clemente H."/>
            <person name="Shapiro H."/>
            <person name="van Tuinen D."/>
            <person name="Becard G."/>
            <person name="Bonfante P."/>
            <person name="Paszkowski U."/>
            <person name="Shachar-Hill Y."/>
            <person name="Young J.P."/>
            <person name="Sanders I.R."/>
            <person name="Henrissat B."/>
            <person name="Rensing S.A."/>
            <person name="Grigoriev I.V."/>
            <person name="Corradi N."/>
            <person name="Roux C."/>
            <person name="Martin F."/>
        </authorList>
    </citation>
    <scope>NUCLEOTIDE SEQUENCE</scope>
    <source>
        <strain evidence="1">DAOM 197198</strain>
    </source>
</reference>
<dbReference type="HOGENOM" id="CLU_2211356_0_0_1"/>
<evidence type="ECO:0000313" key="1">
    <source>
        <dbReference type="EMBL" id="ESA04067.1"/>
    </source>
</evidence>
<protein>
    <submittedName>
        <fullName evidence="1">Uncharacterized protein</fullName>
    </submittedName>
</protein>